<keyword evidence="5" id="KW-0699">rRNA-binding</keyword>
<dbReference type="Pfam" id="PF00573">
    <property type="entry name" value="Ribosomal_L4"/>
    <property type="match status" value="1"/>
</dbReference>
<evidence type="ECO:0000256" key="6">
    <source>
        <dbReference type="SAM" id="MobiDB-lite"/>
    </source>
</evidence>
<dbReference type="GO" id="GO:0003735">
    <property type="term" value="F:structural constituent of ribosome"/>
    <property type="evidence" value="ECO:0007669"/>
    <property type="project" value="InterPro"/>
</dbReference>
<dbReference type="InterPro" id="IPR002136">
    <property type="entry name" value="Ribosomal_uL4"/>
</dbReference>
<evidence type="ECO:0000256" key="3">
    <source>
        <dbReference type="ARBA" id="ARBA00023274"/>
    </source>
</evidence>
<dbReference type="SUPFAM" id="SSF52166">
    <property type="entry name" value="Ribosomal protein L4"/>
    <property type="match status" value="1"/>
</dbReference>
<proteinExistence type="inferred from homology"/>
<sequence>MKVKSYKAGSVGEVELDVAPFGEKILYRTLKDAVVMHMANQRQGTVNTRGRSEVKGTNKKPYKQKHTGRARAGDIKSPIWRGGGTVFGPKPRDYSYHMPVKARRVALRSAIAGKIADGELVVADLGDWSEPSSKSARKVLADLGSPRRACVVITDRNENLYKSFRNFPLVSVRTAAELCTFDVVNGGIIIAEQGAMDALAARVGAKKAKAAESDS</sequence>
<comment type="similarity">
    <text evidence="1 5">Belongs to the universal ribosomal protein uL4 family.</text>
</comment>
<gene>
    <name evidence="5 7" type="primary">rplD</name>
    <name evidence="7" type="ORF">Poly30_39590</name>
</gene>
<organism evidence="7 8">
    <name type="scientific">Saltatorellus ferox</name>
    <dbReference type="NCBI Taxonomy" id="2528018"/>
    <lineage>
        <taxon>Bacteria</taxon>
        <taxon>Pseudomonadati</taxon>
        <taxon>Planctomycetota</taxon>
        <taxon>Planctomycetia</taxon>
        <taxon>Planctomycetia incertae sedis</taxon>
        <taxon>Saltatorellus</taxon>
    </lineage>
</organism>
<evidence type="ECO:0000256" key="2">
    <source>
        <dbReference type="ARBA" id="ARBA00022980"/>
    </source>
</evidence>
<evidence type="ECO:0000256" key="4">
    <source>
        <dbReference type="ARBA" id="ARBA00035244"/>
    </source>
</evidence>
<dbReference type="GO" id="GO:0019843">
    <property type="term" value="F:rRNA binding"/>
    <property type="evidence" value="ECO:0007669"/>
    <property type="project" value="UniProtKB-UniRule"/>
</dbReference>
<dbReference type="OrthoDB" id="9803201at2"/>
<comment type="function">
    <text evidence="5">Forms part of the polypeptide exit tunnel.</text>
</comment>
<evidence type="ECO:0000313" key="7">
    <source>
        <dbReference type="EMBL" id="QDV08416.1"/>
    </source>
</evidence>
<dbReference type="AlphaFoldDB" id="A0A518EWE0"/>
<dbReference type="PANTHER" id="PTHR10746:SF6">
    <property type="entry name" value="LARGE RIBOSOMAL SUBUNIT PROTEIN UL4M"/>
    <property type="match status" value="1"/>
</dbReference>
<feature type="region of interest" description="Disordered" evidence="6">
    <location>
        <begin position="44"/>
        <end position="75"/>
    </location>
</feature>
<dbReference type="HAMAP" id="MF_01328_B">
    <property type="entry name" value="Ribosomal_uL4_B"/>
    <property type="match status" value="1"/>
</dbReference>
<dbReference type="GO" id="GO:1990904">
    <property type="term" value="C:ribonucleoprotein complex"/>
    <property type="evidence" value="ECO:0007669"/>
    <property type="project" value="UniProtKB-KW"/>
</dbReference>
<keyword evidence="5" id="KW-0694">RNA-binding</keyword>
<evidence type="ECO:0000256" key="1">
    <source>
        <dbReference type="ARBA" id="ARBA00010528"/>
    </source>
</evidence>
<feature type="compositionally biased region" description="Basic residues" evidence="6">
    <location>
        <begin position="57"/>
        <end position="69"/>
    </location>
</feature>
<dbReference type="PANTHER" id="PTHR10746">
    <property type="entry name" value="50S RIBOSOMAL PROTEIN L4"/>
    <property type="match status" value="1"/>
</dbReference>
<comment type="function">
    <text evidence="5">One of the primary rRNA binding proteins, this protein initially binds near the 5'-end of the 23S rRNA. It is important during the early stages of 50S assembly. It makes multiple contacts with different domains of the 23S rRNA in the assembled 50S subunit and ribosome.</text>
</comment>
<dbReference type="Gene3D" id="3.40.1370.10">
    <property type="match status" value="1"/>
</dbReference>
<keyword evidence="2 5" id="KW-0689">Ribosomal protein</keyword>
<dbReference type="Proteomes" id="UP000320390">
    <property type="component" value="Chromosome"/>
</dbReference>
<reference evidence="7 8" key="1">
    <citation type="submission" date="2019-02" db="EMBL/GenBank/DDBJ databases">
        <title>Deep-cultivation of Planctomycetes and their phenomic and genomic characterization uncovers novel biology.</title>
        <authorList>
            <person name="Wiegand S."/>
            <person name="Jogler M."/>
            <person name="Boedeker C."/>
            <person name="Pinto D."/>
            <person name="Vollmers J."/>
            <person name="Rivas-Marin E."/>
            <person name="Kohn T."/>
            <person name="Peeters S.H."/>
            <person name="Heuer A."/>
            <person name="Rast P."/>
            <person name="Oberbeckmann S."/>
            <person name="Bunk B."/>
            <person name="Jeske O."/>
            <person name="Meyerdierks A."/>
            <person name="Storesund J.E."/>
            <person name="Kallscheuer N."/>
            <person name="Luecker S."/>
            <person name="Lage O.M."/>
            <person name="Pohl T."/>
            <person name="Merkel B.J."/>
            <person name="Hornburger P."/>
            <person name="Mueller R.-W."/>
            <person name="Bruemmer F."/>
            <person name="Labrenz M."/>
            <person name="Spormann A.M."/>
            <person name="Op den Camp H."/>
            <person name="Overmann J."/>
            <person name="Amann R."/>
            <person name="Jetten M.S.M."/>
            <person name="Mascher T."/>
            <person name="Medema M.H."/>
            <person name="Devos D.P."/>
            <person name="Kaster A.-K."/>
            <person name="Ovreas L."/>
            <person name="Rohde M."/>
            <person name="Galperin M.Y."/>
            <person name="Jogler C."/>
        </authorList>
    </citation>
    <scope>NUCLEOTIDE SEQUENCE [LARGE SCALE GENOMIC DNA]</scope>
    <source>
        <strain evidence="7 8">Poly30</strain>
    </source>
</reference>
<name>A0A518EWE0_9BACT</name>
<protein>
    <recommendedName>
        <fullName evidence="4 5">Large ribosomal subunit protein uL4</fullName>
    </recommendedName>
</protein>
<evidence type="ECO:0000256" key="5">
    <source>
        <dbReference type="HAMAP-Rule" id="MF_01328"/>
    </source>
</evidence>
<keyword evidence="3 5" id="KW-0687">Ribonucleoprotein</keyword>
<dbReference type="NCBIfam" id="TIGR03953">
    <property type="entry name" value="rplD_bact"/>
    <property type="match status" value="1"/>
</dbReference>
<evidence type="ECO:0000313" key="8">
    <source>
        <dbReference type="Proteomes" id="UP000320390"/>
    </source>
</evidence>
<dbReference type="RefSeq" id="WP_145201039.1">
    <property type="nucleotide sequence ID" value="NZ_CP036434.1"/>
</dbReference>
<dbReference type="GO" id="GO:0006412">
    <property type="term" value="P:translation"/>
    <property type="evidence" value="ECO:0007669"/>
    <property type="project" value="UniProtKB-UniRule"/>
</dbReference>
<dbReference type="GO" id="GO:0005840">
    <property type="term" value="C:ribosome"/>
    <property type="evidence" value="ECO:0007669"/>
    <property type="project" value="UniProtKB-KW"/>
</dbReference>
<comment type="subunit">
    <text evidence="5">Part of the 50S ribosomal subunit.</text>
</comment>
<keyword evidence="8" id="KW-1185">Reference proteome</keyword>
<dbReference type="EMBL" id="CP036434">
    <property type="protein sequence ID" value="QDV08416.1"/>
    <property type="molecule type" value="Genomic_DNA"/>
</dbReference>
<dbReference type="InterPro" id="IPR013005">
    <property type="entry name" value="Ribosomal_uL4-like"/>
</dbReference>
<accession>A0A518EWE0</accession>
<dbReference type="InterPro" id="IPR023574">
    <property type="entry name" value="Ribosomal_uL4_dom_sf"/>
</dbReference>